<name>A0A9P8P8R9_9ASCO</name>
<organism evidence="1 2">
    <name type="scientific">Ogataea polymorpha</name>
    <dbReference type="NCBI Taxonomy" id="460523"/>
    <lineage>
        <taxon>Eukaryota</taxon>
        <taxon>Fungi</taxon>
        <taxon>Dikarya</taxon>
        <taxon>Ascomycota</taxon>
        <taxon>Saccharomycotina</taxon>
        <taxon>Pichiomycetes</taxon>
        <taxon>Pichiales</taxon>
        <taxon>Pichiaceae</taxon>
        <taxon>Ogataea</taxon>
    </lineage>
</organism>
<sequence length="317" mass="34881">MAADLWKSLPATGFDLSGSQSNSDVSNCGVLGLTRSVRHHDTPAGSVRILGSIDRLGQSTNLVDLQKQSVGTLLLDGSLDSFWVRNSQVITNNLDVGGGEKVGPSVPVILGEWVLQRHNWILLDEFGVQVSQLLTSEPLAWVGIWILEVQVVFAVVVKSLLWGGKVWSNTSLITDVTGTLAVLLLGQRFEVVVDLRTHSETLGERWSVRWHNHELLEGQGSTGVRASVQNVLEWDWQNIWLLGACQFADVLVQWDTLELVKLLLFENRDLFLENSRSNDLVDVGNSLQNTLSEPLGLVAVSQLNSLVNTGTGTRWNN</sequence>
<protein>
    <submittedName>
        <fullName evidence="1">Uncharacterized protein</fullName>
    </submittedName>
</protein>
<evidence type="ECO:0000313" key="2">
    <source>
        <dbReference type="Proteomes" id="UP000788993"/>
    </source>
</evidence>
<dbReference type="Proteomes" id="UP000788993">
    <property type="component" value="Unassembled WGS sequence"/>
</dbReference>
<comment type="caution">
    <text evidence="1">The sequence shown here is derived from an EMBL/GenBank/DDBJ whole genome shotgun (WGS) entry which is preliminary data.</text>
</comment>
<dbReference type="AntiFam" id="ANF00127">
    <property type="entry name" value="Shadow ORF (opposite eno)"/>
</dbReference>
<dbReference type="AlphaFoldDB" id="A0A9P8P8R9"/>
<proteinExistence type="predicted"/>
<evidence type="ECO:0000313" key="1">
    <source>
        <dbReference type="EMBL" id="KAH3667663.1"/>
    </source>
</evidence>
<accession>A0A9P8P8R9</accession>
<dbReference type="EMBL" id="JAEUBD010001062">
    <property type="protein sequence ID" value="KAH3667663.1"/>
    <property type="molecule type" value="Genomic_DNA"/>
</dbReference>
<reference evidence="1" key="1">
    <citation type="journal article" date="2021" name="Open Biol.">
        <title>Shared evolutionary footprints suggest mitochondrial oxidative damage underlies multiple complex I losses in fungi.</title>
        <authorList>
            <person name="Schikora-Tamarit M.A."/>
            <person name="Marcet-Houben M."/>
            <person name="Nosek J."/>
            <person name="Gabaldon T."/>
        </authorList>
    </citation>
    <scope>NUCLEOTIDE SEQUENCE</scope>
    <source>
        <strain evidence="1">NCAIM Y.01608</strain>
    </source>
</reference>
<gene>
    <name evidence="1" type="ORF">OGATHE_003186</name>
</gene>
<reference evidence="1" key="2">
    <citation type="submission" date="2021-01" db="EMBL/GenBank/DDBJ databases">
        <authorList>
            <person name="Schikora-Tamarit M.A."/>
        </authorList>
    </citation>
    <scope>NUCLEOTIDE SEQUENCE</scope>
    <source>
        <strain evidence="1">NCAIM Y.01608</strain>
    </source>
</reference>
<keyword evidence="2" id="KW-1185">Reference proteome</keyword>